<dbReference type="Gene3D" id="3.20.20.240">
    <property type="entry name" value="Methylmalonyl-CoA mutase"/>
    <property type="match status" value="1"/>
</dbReference>
<dbReference type="AlphaFoldDB" id="T1C8B2"/>
<protein>
    <recommendedName>
        <fullName evidence="2">Methylmalonyl-CoA mutase</fullName>
    </recommendedName>
</protein>
<comment type="caution">
    <text evidence="1">The sequence shown here is derived from an EMBL/GenBank/DDBJ whole genome shotgun (WGS) entry which is preliminary data.</text>
</comment>
<gene>
    <name evidence="1" type="ORF">B1B_07241</name>
</gene>
<dbReference type="InterPro" id="IPR016176">
    <property type="entry name" value="Cbl-dep_enz_cat"/>
</dbReference>
<reference evidence="1" key="2">
    <citation type="journal article" date="2014" name="ISME J.">
        <title>Microbial stratification in low pH oxic and suboxic macroscopic growths along an acid mine drainage.</title>
        <authorList>
            <person name="Mendez-Garcia C."/>
            <person name="Mesa V."/>
            <person name="Sprenger R.R."/>
            <person name="Richter M."/>
            <person name="Diez M.S."/>
            <person name="Solano J."/>
            <person name="Bargiela R."/>
            <person name="Golyshina O.V."/>
            <person name="Manteca A."/>
            <person name="Ramos J.L."/>
            <person name="Gallego J.R."/>
            <person name="Llorente I."/>
            <person name="Martins Dos Santos V.A."/>
            <person name="Jensen O.N."/>
            <person name="Pelaez A.I."/>
            <person name="Sanchez J."/>
            <person name="Ferrer M."/>
        </authorList>
    </citation>
    <scope>NUCLEOTIDE SEQUENCE</scope>
</reference>
<evidence type="ECO:0008006" key="2">
    <source>
        <dbReference type="Google" id="ProtNLM"/>
    </source>
</evidence>
<sequence>ENAMKNESENLMPHMIDAVESYATLEEISNVGRKLYGGWKEPIIV</sequence>
<name>T1C8B2_9ZZZZ</name>
<dbReference type="SUPFAM" id="SSF51703">
    <property type="entry name" value="Cobalamin (vitamin B12)-dependent enzymes"/>
    <property type="match status" value="1"/>
</dbReference>
<accession>T1C8B2</accession>
<organism evidence="1">
    <name type="scientific">mine drainage metagenome</name>
    <dbReference type="NCBI Taxonomy" id="410659"/>
    <lineage>
        <taxon>unclassified sequences</taxon>
        <taxon>metagenomes</taxon>
        <taxon>ecological metagenomes</taxon>
    </lineage>
</organism>
<feature type="non-terminal residue" evidence="1">
    <location>
        <position position="1"/>
    </location>
</feature>
<reference evidence="1" key="1">
    <citation type="submission" date="2013-08" db="EMBL/GenBank/DDBJ databases">
        <authorList>
            <person name="Mendez C."/>
            <person name="Richter M."/>
            <person name="Ferrer M."/>
            <person name="Sanchez J."/>
        </authorList>
    </citation>
    <scope>NUCLEOTIDE SEQUENCE</scope>
</reference>
<proteinExistence type="predicted"/>
<dbReference type="GO" id="GO:0003824">
    <property type="term" value="F:catalytic activity"/>
    <property type="evidence" value="ECO:0007669"/>
    <property type="project" value="InterPro"/>
</dbReference>
<dbReference type="EMBL" id="AUZY01004610">
    <property type="protein sequence ID" value="EQD62465.1"/>
    <property type="molecule type" value="Genomic_DNA"/>
</dbReference>
<evidence type="ECO:0000313" key="1">
    <source>
        <dbReference type="EMBL" id="EQD62465.1"/>
    </source>
</evidence>
<dbReference type="GO" id="GO:0031419">
    <property type="term" value="F:cobalamin binding"/>
    <property type="evidence" value="ECO:0007669"/>
    <property type="project" value="InterPro"/>
</dbReference>